<dbReference type="AlphaFoldDB" id="A0A4Z0LWW7"/>
<dbReference type="InterPro" id="IPR031982">
    <property type="entry name" value="PilE-like"/>
</dbReference>
<sequence>MRRDSGFTLIELMVVVSIVAILMAIAVPAFQRQVLKGHRAAAQGEMMILANRQAQYLLSERRYFDPNDVSYTWPDEVSKHYICSYTRTASPAPPSFTITCAPRGEQTRDGGPLTLNNLGVKTPPDLWE</sequence>
<dbReference type="PROSITE" id="PS00409">
    <property type="entry name" value="PROKAR_NTER_METHYL"/>
    <property type="match status" value="1"/>
</dbReference>
<dbReference type="EMBL" id="SRLE01000013">
    <property type="protein sequence ID" value="TGD71575.1"/>
    <property type="molecule type" value="Genomic_DNA"/>
</dbReference>
<gene>
    <name evidence="4" type="ORF">E4634_18195</name>
</gene>
<comment type="caution">
    <text evidence="4">The sequence shown here is derived from an EMBL/GenBank/DDBJ whole genome shotgun (WGS) entry which is preliminary data.</text>
</comment>
<dbReference type="GO" id="GO:0015627">
    <property type="term" value="C:type II protein secretion system complex"/>
    <property type="evidence" value="ECO:0007669"/>
    <property type="project" value="InterPro"/>
</dbReference>
<accession>A0A4Z0LWW7</accession>
<dbReference type="InterPro" id="IPR012902">
    <property type="entry name" value="N_methyl_site"/>
</dbReference>
<dbReference type="PRINTS" id="PR00813">
    <property type="entry name" value="BCTERIALGSPG"/>
</dbReference>
<dbReference type="PANTHER" id="PTHR30093">
    <property type="entry name" value="GENERAL SECRETION PATHWAY PROTEIN G"/>
    <property type="match status" value="1"/>
</dbReference>
<dbReference type="InterPro" id="IPR045584">
    <property type="entry name" value="Pilin-like"/>
</dbReference>
<dbReference type="GO" id="GO:0043683">
    <property type="term" value="P:type IV pilus assembly"/>
    <property type="evidence" value="ECO:0007669"/>
    <property type="project" value="InterPro"/>
</dbReference>
<feature type="transmembrane region" description="Helical" evidence="3">
    <location>
        <begin position="6"/>
        <end position="30"/>
    </location>
</feature>
<keyword evidence="5" id="KW-1185">Reference proteome</keyword>
<dbReference type="Gene3D" id="3.30.700.10">
    <property type="entry name" value="Glycoprotein, Type 4 Pilin"/>
    <property type="match status" value="1"/>
</dbReference>
<dbReference type="RefSeq" id="WP_135446091.1">
    <property type="nucleotide sequence ID" value="NZ_SRLE01000013.1"/>
</dbReference>
<organism evidence="4 5">
    <name type="scientific">Mangrovimicrobium sediminis</name>
    <dbReference type="NCBI Taxonomy" id="2562682"/>
    <lineage>
        <taxon>Bacteria</taxon>
        <taxon>Pseudomonadati</taxon>
        <taxon>Pseudomonadota</taxon>
        <taxon>Gammaproteobacteria</taxon>
        <taxon>Cellvibrionales</taxon>
        <taxon>Halieaceae</taxon>
        <taxon>Mangrovimicrobium</taxon>
    </lineage>
</organism>
<dbReference type="NCBIfam" id="TIGR02532">
    <property type="entry name" value="IV_pilin_GFxxxE"/>
    <property type="match status" value="1"/>
</dbReference>
<evidence type="ECO:0000256" key="2">
    <source>
        <dbReference type="SAM" id="MobiDB-lite"/>
    </source>
</evidence>
<reference evidence="4 5" key="1">
    <citation type="submission" date="2019-04" db="EMBL/GenBank/DDBJ databases">
        <title>Taxonomy of novel Haliea sp. from mangrove soil of West Coast of India.</title>
        <authorList>
            <person name="Verma A."/>
            <person name="Kumar P."/>
            <person name="Krishnamurthi S."/>
        </authorList>
    </citation>
    <scope>NUCLEOTIDE SEQUENCE [LARGE SCALE GENOMIC DNA]</scope>
    <source>
        <strain evidence="4 5">SAOS-164</strain>
    </source>
</reference>
<evidence type="ECO:0000313" key="4">
    <source>
        <dbReference type="EMBL" id="TGD71575.1"/>
    </source>
</evidence>
<keyword evidence="3" id="KW-1133">Transmembrane helix</keyword>
<evidence type="ECO:0000256" key="1">
    <source>
        <dbReference type="ARBA" id="ARBA00022481"/>
    </source>
</evidence>
<protein>
    <submittedName>
        <fullName evidence="4">Prepilin-type N-terminal cleavage/methylation domain-containing protein</fullName>
    </submittedName>
</protein>
<name>A0A4Z0LWW7_9GAMM</name>
<dbReference type="GO" id="GO:0015628">
    <property type="term" value="P:protein secretion by the type II secretion system"/>
    <property type="evidence" value="ECO:0007669"/>
    <property type="project" value="InterPro"/>
</dbReference>
<dbReference type="OrthoDB" id="5296638at2"/>
<keyword evidence="3" id="KW-0472">Membrane</keyword>
<keyword evidence="1" id="KW-0488">Methylation</keyword>
<evidence type="ECO:0000313" key="5">
    <source>
        <dbReference type="Proteomes" id="UP000298050"/>
    </source>
</evidence>
<dbReference type="Pfam" id="PF16732">
    <property type="entry name" value="ComP_DUS"/>
    <property type="match status" value="1"/>
</dbReference>
<feature type="region of interest" description="Disordered" evidence="2">
    <location>
        <begin position="105"/>
        <end position="128"/>
    </location>
</feature>
<dbReference type="SUPFAM" id="SSF54523">
    <property type="entry name" value="Pili subunits"/>
    <property type="match status" value="1"/>
</dbReference>
<proteinExistence type="predicted"/>
<dbReference type="PANTHER" id="PTHR30093:SF47">
    <property type="entry name" value="TYPE IV PILUS NON-CORE MINOR PILIN PILE"/>
    <property type="match status" value="1"/>
</dbReference>
<dbReference type="InterPro" id="IPR000983">
    <property type="entry name" value="Bac_GSPG_pilin"/>
</dbReference>
<dbReference type="Pfam" id="PF07963">
    <property type="entry name" value="N_methyl"/>
    <property type="match status" value="1"/>
</dbReference>
<keyword evidence="3" id="KW-0812">Transmembrane</keyword>
<evidence type="ECO:0000256" key="3">
    <source>
        <dbReference type="SAM" id="Phobius"/>
    </source>
</evidence>
<dbReference type="Proteomes" id="UP000298050">
    <property type="component" value="Unassembled WGS sequence"/>
</dbReference>